<dbReference type="PANTHER" id="PTHR43289">
    <property type="entry name" value="MITOGEN-ACTIVATED PROTEIN KINASE KINASE KINASE 20-RELATED"/>
    <property type="match status" value="1"/>
</dbReference>
<dbReference type="InterPro" id="IPR011009">
    <property type="entry name" value="Kinase-like_dom_sf"/>
</dbReference>
<comment type="catalytic activity">
    <reaction evidence="8">
        <text>L-seryl-[protein] + ATP = O-phospho-L-seryl-[protein] + ADP + H(+)</text>
        <dbReference type="Rhea" id="RHEA:17989"/>
        <dbReference type="Rhea" id="RHEA-COMP:9863"/>
        <dbReference type="Rhea" id="RHEA-COMP:11604"/>
        <dbReference type="ChEBI" id="CHEBI:15378"/>
        <dbReference type="ChEBI" id="CHEBI:29999"/>
        <dbReference type="ChEBI" id="CHEBI:30616"/>
        <dbReference type="ChEBI" id="CHEBI:83421"/>
        <dbReference type="ChEBI" id="CHEBI:456216"/>
        <dbReference type="EC" id="2.7.11.1"/>
    </reaction>
</comment>
<dbReference type="GO" id="GO:0080090">
    <property type="term" value="P:regulation of primary metabolic process"/>
    <property type="evidence" value="ECO:0007669"/>
    <property type="project" value="UniProtKB-ARBA"/>
</dbReference>
<dbReference type="EMBL" id="MVHS01000002">
    <property type="protein sequence ID" value="ORA73827.1"/>
    <property type="molecule type" value="Genomic_DNA"/>
</dbReference>
<dbReference type="PANTHER" id="PTHR43289:SF6">
    <property type="entry name" value="SERINE_THREONINE-PROTEIN KINASE NEKL-3"/>
    <property type="match status" value="1"/>
</dbReference>
<dbReference type="EC" id="2.7.11.1" evidence="1"/>
<dbReference type="Gene3D" id="3.30.200.20">
    <property type="entry name" value="Phosphorylase Kinase, domain 1"/>
    <property type="match status" value="1"/>
</dbReference>
<keyword evidence="10" id="KW-1185">Reference proteome</keyword>
<accession>A0A1X0DNC9</accession>
<evidence type="ECO:0000256" key="3">
    <source>
        <dbReference type="ARBA" id="ARBA00022679"/>
    </source>
</evidence>
<name>A0A1X0DNC9_9MYCO</name>
<keyword evidence="5 9" id="KW-0418">Kinase</keyword>
<dbReference type="SMART" id="SM00220">
    <property type="entry name" value="S_TKc"/>
    <property type="match status" value="1"/>
</dbReference>
<keyword evidence="6" id="KW-0067">ATP-binding</keyword>
<dbReference type="RefSeq" id="WP_083028998.1">
    <property type="nucleotide sequence ID" value="NZ_AP022618.1"/>
</dbReference>
<dbReference type="AlphaFoldDB" id="A0A1X0DNC9"/>
<dbReference type="InterPro" id="IPR000719">
    <property type="entry name" value="Prot_kinase_dom"/>
</dbReference>
<evidence type="ECO:0000256" key="1">
    <source>
        <dbReference type="ARBA" id="ARBA00012513"/>
    </source>
</evidence>
<protein>
    <recommendedName>
        <fullName evidence="1">non-specific serine/threonine protein kinase</fullName>
        <ecNumber evidence="1">2.7.11.1</ecNumber>
    </recommendedName>
</protein>
<evidence type="ECO:0000256" key="6">
    <source>
        <dbReference type="ARBA" id="ARBA00022840"/>
    </source>
</evidence>
<dbReference type="CDD" id="cd14014">
    <property type="entry name" value="STKc_PknB_like"/>
    <property type="match status" value="1"/>
</dbReference>
<dbReference type="InterPro" id="IPR008271">
    <property type="entry name" value="Ser/Thr_kinase_AS"/>
</dbReference>
<dbReference type="GO" id="GO:0005524">
    <property type="term" value="F:ATP binding"/>
    <property type="evidence" value="ECO:0007669"/>
    <property type="project" value="UniProtKB-KW"/>
</dbReference>
<evidence type="ECO:0000256" key="2">
    <source>
        <dbReference type="ARBA" id="ARBA00022527"/>
    </source>
</evidence>
<dbReference type="FunFam" id="3.30.200.20:FF:000035">
    <property type="entry name" value="Serine/threonine protein kinase Stk1"/>
    <property type="match status" value="1"/>
</dbReference>
<dbReference type="Pfam" id="PF00069">
    <property type="entry name" value="Pkinase"/>
    <property type="match status" value="1"/>
</dbReference>
<dbReference type="PROSITE" id="PS50011">
    <property type="entry name" value="PROTEIN_KINASE_DOM"/>
    <property type="match status" value="1"/>
</dbReference>
<comment type="catalytic activity">
    <reaction evidence="7">
        <text>L-threonyl-[protein] + ATP = O-phospho-L-threonyl-[protein] + ADP + H(+)</text>
        <dbReference type="Rhea" id="RHEA:46608"/>
        <dbReference type="Rhea" id="RHEA-COMP:11060"/>
        <dbReference type="Rhea" id="RHEA-COMP:11605"/>
        <dbReference type="ChEBI" id="CHEBI:15378"/>
        <dbReference type="ChEBI" id="CHEBI:30013"/>
        <dbReference type="ChEBI" id="CHEBI:30616"/>
        <dbReference type="ChEBI" id="CHEBI:61977"/>
        <dbReference type="ChEBI" id="CHEBI:456216"/>
        <dbReference type="EC" id="2.7.11.1"/>
    </reaction>
</comment>
<dbReference type="OrthoDB" id="5622056at2"/>
<comment type="caution">
    <text evidence="9">The sequence shown here is derived from an EMBL/GenBank/DDBJ whole genome shotgun (WGS) entry which is preliminary data.</text>
</comment>
<dbReference type="SUPFAM" id="SSF56112">
    <property type="entry name" value="Protein kinase-like (PK-like)"/>
    <property type="match status" value="1"/>
</dbReference>
<sequence length="453" mass="48115">MPLTEGQTFAGYTVVRLLGAGGMGEVYLVQHPRLPRQDALKILGAEVTTDEAYRKRFLLEAELTAGLWHPHIVAVHDRGEFDGQLWIAMDYIDGVQAGELLAEFPQGLPPERVLRIVTAIAEALDYAHERHLLHRDVKPANILIADPGTPSARPVLADFGIARRDDANNGLTGTNMAVGTVAYAAPEQLMGAELDGRADQYALAATAYHLLTGSPPFEHSNPAVVISSHLTSPVPRLAVHRPELAALDPALRKAMSKAPADRFDRCVDFARALGHHLESGYIPTDDVLATAAAPVQSHTHTHSHRAAGPSWRRPRVLVPAALIAVALIAGIFAAGALTGDREASDADPPSSHTAAPAETVIEQAPGAVVGAACKEDGATGLTSDGALVHCARLQYTDRHLWSLTPGELTNPVLTTSPTAEPAVDTESPVRICMSQTGHTRDRCTDDINTANGG</sequence>
<evidence type="ECO:0000313" key="9">
    <source>
        <dbReference type="EMBL" id="ORA73827.1"/>
    </source>
</evidence>
<evidence type="ECO:0000256" key="7">
    <source>
        <dbReference type="ARBA" id="ARBA00047899"/>
    </source>
</evidence>
<reference evidence="9 10" key="1">
    <citation type="submission" date="2016-12" db="EMBL/GenBank/DDBJ databases">
        <title>The new phylogeny of genus Mycobacterium.</title>
        <authorList>
            <person name="Tortoli E."/>
            <person name="Trovato A."/>
            <person name="Cirillo D.M."/>
        </authorList>
    </citation>
    <scope>NUCLEOTIDE SEQUENCE [LARGE SCALE GENOMIC DNA]</scope>
    <source>
        <strain evidence="9 10">DSM 45130</strain>
    </source>
</reference>
<keyword evidence="2 9" id="KW-0723">Serine/threonine-protein kinase</keyword>
<dbReference type="PROSITE" id="PS00108">
    <property type="entry name" value="PROTEIN_KINASE_ST"/>
    <property type="match status" value="1"/>
</dbReference>
<evidence type="ECO:0000313" key="10">
    <source>
        <dbReference type="Proteomes" id="UP000192801"/>
    </source>
</evidence>
<dbReference type="GO" id="GO:0004674">
    <property type="term" value="F:protein serine/threonine kinase activity"/>
    <property type="evidence" value="ECO:0007669"/>
    <property type="project" value="UniProtKB-KW"/>
</dbReference>
<proteinExistence type="predicted"/>
<keyword evidence="3" id="KW-0808">Transferase</keyword>
<gene>
    <name evidence="9" type="ORF">BST26_01245</name>
</gene>
<dbReference type="STRING" id="444597.BST26_01245"/>
<keyword evidence="4" id="KW-0547">Nucleotide-binding</keyword>
<evidence type="ECO:0000256" key="4">
    <source>
        <dbReference type="ARBA" id="ARBA00022741"/>
    </source>
</evidence>
<organism evidence="9 10">
    <name type="scientific">Mycolicibacterium insubricum</name>
    <dbReference type="NCBI Taxonomy" id="444597"/>
    <lineage>
        <taxon>Bacteria</taxon>
        <taxon>Bacillati</taxon>
        <taxon>Actinomycetota</taxon>
        <taxon>Actinomycetes</taxon>
        <taxon>Mycobacteriales</taxon>
        <taxon>Mycobacteriaceae</taxon>
        <taxon>Mycolicibacterium</taxon>
    </lineage>
</organism>
<evidence type="ECO:0000256" key="8">
    <source>
        <dbReference type="ARBA" id="ARBA00048679"/>
    </source>
</evidence>
<dbReference type="Gene3D" id="1.10.510.10">
    <property type="entry name" value="Transferase(Phosphotransferase) domain 1"/>
    <property type="match status" value="1"/>
</dbReference>
<evidence type="ECO:0000256" key="5">
    <source>
        <dbReference type="ARBA" id="ARBA00022777"/>
    </source>
</evidence>
<dbReference type="Proteomes" id="UP000192801">
    <property type="component" value="Unassembled WGS sequence"/>
</dbReference>